<dbReference type="EMBL" id="OIVN01002335">
    <property type="protein sequence ID" value="SPD02713.1"/>
    <property type="molecule type" value="Genomic_DNA"/>
</dbReference>
<evidence type="ECO:0000259" key="1">
    <source>
        <dbReference type="Pfam" id="PF13456"/>
    </source>
</evidence>
<name>A0A2N9GT89_FAGSY</name>
<dbReference type="AlphaFoldDB" id="A0A2N9GT89"/>
<evidence type="ECO:0000313" key="2">
    <source>
        <dbReference type="EMBL" id="SPD02713.1"/>
    </source>
</evidence>
<dbReference type="GO" id="GO:0004523">
    <property type="term" value="F:RNA-DNA hybrid ribonuclease activity"/>
    <property type="evidence" value="ECO:0007669"/>
    <property type="project" value="InterPro"/>
</dbReference>
<reference evidence="2" key="1">
    <citation type="submission" date="2018-02" db="EMBL/GenBank/DDBJ databases">
        <authorList>
            <person name="Cohen D.B."/>
            <person name="Kent A.D."/>
        </authorList>
    </citation>
    <scope>NUCLEOTIDE SEQUENCE</scope>
</reference>
<organism evidence="2">
    <name type="scientific">Fagus sylvatica</name>
    <name type="common">Beechnut</name>
    <dbReference type="NCBI Taxonomy" id="28930"/>
    <lineage>
        <taxon>Eukaryota</taxon>
        <taxon>Viridiplantae</taxon>
        <taxon>Streptophyta</taxon>
        <taxon>Embryophyta</taxon>
        <taxon>Tracheophyta</taxon>
        <taxon>Spermatophyta</taxon>
        <taxon>Magnoliopsida</taxon>
        <taxon>eudicotyledons</taxon>
        <taxon>Gunneridae</taxon>
        <taxon>Pentapetalae</taxon>
        <taxon>rosids</taxon>
        <taxon>fabids</taxon>
        <taxon>Fagales</taxon>
        <taxon>Fagaceae</taxon>
        <taxon>Fagus</taxon>
    </lineage>
</organism>
<accession>A0A2N9GT89</accession>
<proteinExistence type="predicted"/>
<protein>
    <recommendedName>
        <fullName evidence="1">RNase H type-1 domain-containing protein</fullName>
    </recommendedName>
</protein>
<feature type="domain" description="RNase H type-1" evidence="1">
    <location>
        <begin position="61"/>
        <end position="102"/>
    </location>
</feature>
<dbReference type="Pfam" id="PF13456">
    <property type="entry name" value="RVT_3"/>
    <property type="match status" value="1"/>
</dbReference>
<sequence>MSDFSSPNIEILFTTAWELWNARNALVIEGAVVTVADICQKAAVMAVDFLEMDSQLEVADGMGRIQQHAWAVLNALQFAFDIGIRRVEFEVGCYELVGLLQSNGLA</sequence>
<dbReference type="InterPro" id="IPR002156">
    <property type="entry name" value="RNaseH_domain"/>
</dbReference>
<dbReference type="GO" id="GO:0003676">
    <property type="term" value="F:nucleic acid binding"/>
    <property type="evidence" value="ECO:0007669"/>
    <property type="project" value="InterPro"/>
</dbReference>
<gene>
    <name evidence="2" type="ORF">FSB_LOCUS30595</name>
</gene>